<comment type="caution">
    <text evidence="2">The sequence shown here is derived from an EMBL/GenBank/DDBJ whole genome shotgun (WGS) entry which is preliminary data.</text>
</comment>
<proteinExistence type="predicted"/>
<keyword evidence="3" id="KW-1185">Reference proteome</keyword>
<organism evidence="2 3">
    <name type="scientific">Halteria grandinella</name>
    <dbReference type="NCBI Taxonomy" id="5974"/>
    <lineage>
        <taxon>Eukaryota</taxon>
        <taxon>Sar</taxon>
        <taxon>Alveolata</taxon>
        <taxon>Ciliophora</taxon>
        <taxon>Intramacronucleata</taxon>
        <taxon>Spirotrichea</taxon>
        <taxon>Stichotrichia</taxon>
        <taxon>Sporadotrichida</taxon>
        <taxon>Halteriidae</taxon>
        <taxon>Halteria</taxon>
    </lineage>
</organism>
<reference evidence="2" key="1">
    <citation type="submission" date="2019-06" db="EMBL/GenBank/DDBJ databases">
        <authorList>
            <person name="Zheng W."/>
        </authorList>
    </citation>
    <scope>NUCLEOTIDE SEQUENCE</scope>
    <source>
        <strain evidence="2">QDHG01</strain>
    </source>
</reference>
<dbReference type="Proteomes" id="UP000785679">
    <property type="component" value="Unassembled WGS sequence"/>
</dbReference>
<evidence type="ECO:0000313" key="3">
    <source>
        <dbReference type="Proteomes" id="UP000785679"/>
    </source>
</evidence>
<name>A0A8J8T4T8_HALGN</name>
<dbReference type="AlphaFoldDB" id="A0A8J8T4T8"/>
<feature type="region of interest" description="Disordered" evidence="1">
    <location>
        <begin position="248"/>
        <end position="269"/>
    </location>
</feature>
<evidence type="ECO:0000256" key="1">
    <source>
        <dbReference type="SAM" id="MobiDB-lite"/>
    </source>
</evidence>
<protein>
    <submittedName>
        <fullName evidence="2">Uncharacterized protein</fullName>
    </submittedName>
</protein>
<sequence>MNASNSTAPQFFQQGLPIALKQRLNMRNELRKLATVNAAMSKERNPSVEQAQQIAINQRSFRTINEKHHVFTLKFDKQQSQEQHPQEAIREQHDESAIKIFSARNKPHRRSIEIHGMSYFPDQQSHPVSPQAVPKNAKQILIELMKRQQETKQQVMGINKSGESLKDHQQFLRIYGTKKQSGTTNLSVGSGGRKRKLLIAMRDKAEEMQHQQLIKLYKESLQAPVQAPVVDQPRRVFEEFKEMVQRNSQLSSAKTRTSAFQGENVNSPNQKMGVESATFEKENLQLNQQLMLTLSRPTTNHFNTRMKDHYWQSLPQQDEVERRSKMEEPLLYQPQPKEFGTSFYQQQQDVQPPAVNQQSLASISSPFKLKYKMKIQDFSEEKPPLKTEFTFRRFLPQFHEVQISSKAGNVKRVEAVAPAQKDDNTSLKSPLSSKHLLQRKSMSRPANSFRTQTAVQQQRGLMHASMMQTDKIRSPLFSGNRKIRLYNNNDDLMLDEQPVKERARQTLIDI</sequence>
<evidence type="ECO:0000313" key="2">
    <source>
        <dbReference type="EMBL" id="TNV82382.1"/>
    </source>
</evidence>
<dbReference type="EMBL" id="RRYP01005026">
    <property type="protein sequence ID" value="TNV82382.1"/>
    <property type="molecule type" value="Genomic_DNA"/>
</dbReference>
<gene>
    <name evidence="2" type="ORF">FGO68_gene8194</name>
</gene>
<accession>A0A8J8T4T8</accession>